<comment type="similarity">
    <text evidence="7">Belongs to the binding-protein-dependent transport system permease family.</text>
</comment>
<evidence type="ECO:0000313" key="9">
    <source>
        <dbReference type="EMBL" id="QDU68579.1"/>
    </source>
</evidence>
<dbReference type="InterPro" id="IPR035906">
    <property type="entry name" value="MetI-like_sf"/>
</dbReference>
<feature type="transmembrane region" description="Helical" evidence="7">
    <location>
        <begin position="221"/>
        <end position="242"/>
    </location>
</feature>
<evidence type="ECO:0000313" key="10">
    <source>
        <dbReference type="Proteomes" id="UP000316921"/>
    </source>
</evidence>
<gene>
    <name evidence="9" type="primary">phnE_2</name>
    <name evidence="9" type="ORF">Pla133_36780</name>
</gene>
<keyword evidence="3" id="KW-1003">Cell membrane</keyword>
<keyword evidence="5 7" id="KW-1133">Transmembrane helix</keyword>
<keyword evidence="6 7" id="KW-0472">Membrane</keyword>
<organism evidence="9 10">
    <name type="scientific">Engelhardtia mirabilis</name>
    <dbReference type="NCBI Taxonomy" id="2528011"/>
    <lineage>
        <taxon>Bacteria</taxon>
        <taxon>Pseudomonadati</taxon>
        <taxon>Planctomycetota</taxon>
        <taxon>Planctomycetia</taxon>
        <taxon>Planctomycetia incertae sedis</taxon>
        <taxon>Engelhardtia</taxon>
    </lineage>
</organism>
<dbReference type="SUPFAM" id="SSF161098">
    <property type="entry name" value="MetI-like"/>
    <property type="match status" value="1"/>
</dbReference>
<dbReference type="InterPro" id="IPR000515">
    <property type="entry name" value="MetI-like"/>
</dbReference>
<dbReference type="Proteomes" id="UP000316921">
    <property type="component" value="Chromosome"/>
</dbReference>
<evidence type="ECO:0000256" key="2">
    <source>
        <dbReference type="ARBA" id="ARBA00022448"/>
    </source>
</evidence>
<proteinExistence type="inferred from homology"/>
<evidence type="ECO:0000256" key="4">
    <source>
        <dbReference type="ARBA" id="ARBA00022692"/>
    </source>
</evidence>
<dbReference type="RefSeq" id="WP_145067706.1">
    <property type="nucleotide sequence ID" value="NZ_CP036287.1"/>
</dbReference>
<dbReference type="PANTHER" id="PTHR30043:SF1">
    <property type="entry name" value="ABC TRANSPORT SYSTEM PERMEASE PROTEIN P69"/>
    <property type="match status" value="1"/>
</dbReference>
<dbReference type="Pfam" id="PF00528">
    <property type="entry name" value="BPD_transp_1"/>
    <property type="match status" value="1"/>
</dbReference>
<dbReference type="GO" id="GO:0005886">
    <property type="term" value="C:plasma membrane"/>
    <property type="evidence" value="ECO:0007669"/>
    <property type="project" value="UniProtKB-SubCell"/>
</dbReference>
<evidence type="ECO:0000256" key="7">
    <source>
        <dbReference type="RuleBase" id="RU363032"/>
    </source>
</evidence>
<evidence type="ECO:0000256" key="6">
    <source>
        <dbReference type="ARBA" id="ARBA00023136"/>
    </source>
</evidence>
<keyword evidence="10" id="KW-1185">Reference proteome</keyword>
<feature type="transmembrane region" description="Helical" evidence="7">
    <location>
        <begin position="21"/>
        <end position="42"/>
    </location>
</feature>
<keyword evidence="2 7" id="KW-0813">Transport</keyword>
<evidence type="ECO:0000256" key="5">
    <source>
        <dbReference type="ARBA" id="ARBA00022989"/>
    </source>
</evidence>
<dbReference type="PANTHER" id="PTHR30043">
    <property type="entry name" value="PHOSPHONATES TRANSPORT SYSTEM PERMEASE PROTEIN"/>
    <property type="match status" value="1"/>
</dbReference>
<keyword evidence="4 7" id="KW-0812">Transmembrane</keyword>
<feature type="domain" description="ABC transmembrane type-1" evidence="8">
    <location>
        <begin position="96"/>
        <end position="299"/>
    </location>
</feature>
<feature type="transmembrane region" description="Helical" evidence="7">
    <location>
        <begin position="100"/>
        <end position="121"/>
    </location>
</feature>
<reference evidence="9 10" key="1">
    <citation type="submission" date="2019-02" db="EMBL/GenBank/DDBJ databases">
        <title>Deep-cultivation of Planctomycetes and their phenomic and genomic characterization uncovers novel biology.</title>
        <authorList>
            <person name="Wiegand S."/>
            <person name="Jogler M."/>
            <person name="Boedeker C."/>
            <person name="Pinto D."/>
            <person name="Vollmers J."/>
            <person name="Rivas-Marin E."/>
            <person name="Kohn T."/>
            <person name="Peeters S.H."/>
            <person name="Heuer A."/>
            <person name="Rast P."/>
            <person name="Oberbeckmann S."/>
            <person name="Bunk B."/>
            <person name="Jeske O."/>
            <person name="Meyerdierks A."/>
            <person name="Storesund J.E."/>
            <person name="Kallscheuer N."/>
            <person name="Luecker S."/>
            <person name="Lage O.M."/>
            <person name="Pohl T."/>
            <person name="Merkel B.J."/>
            <person name="Hornburger P."/>
            <person name="Mueller R.-W."/>
            <person name="Bruemmer F."/>
            <person name="Labrenz M."/>
            <person name="Spormann A.M."/>
            <person name="Op den Camp H."/>
            <person name="Overmann J."/>
            <person name="Amann R."/>
            <person name="Jetten M.S.M."/>
            <person name="Mascher T."/>
            <person name="Medema M.H."/>
            <person name="Devos D.P."/>
            <person name="Kaster A.-K."/>
            <person name="Ovreas L."/>
            <person name="Rohde M."/>
            <person name="Galperin M.Y."/>
            <person name="Jogler C."/>
        </authorList>
    </citation>
    <scope>NUCLEOTIDE SEQUENCE [LARGE SCALE GENOMIC DNA]</scope>
    <source>
        <strain evidence="9 10">Pla133</strain>
    </source>
</reference>
<evidence type="ECO:0000256" key="1">
    <source>
        <dbReference type="ARBA" id="ARBA00004651"/>
    </source>
</evidence>
<dbReference type="EMBL" id="CP036287">
    <property type="protein sequence ID" value="QDU68579.1"/>
    <property type="molecule type" value="Genomic_DNA"/>
</dbReference>
<feature type="transmembrane region" description="Helical" evidence="7">
    <location>
        <begin position="278"/>
        <end position="303"/>
    </location>
</feature>
<dbReference type="KEGG" id="pbap:Pla133_36780"/>
<evidence type="ECO:0000259" key="8">
    <source>
        <dbReference type="PROSITE" id="PS50928"/>
    </source>
</evidence>
<dbReference type="AlphaFoldDB" id="A0A518BNL9"/>
<sequence length="307" mass="33207">MSDARDAELDRMRRQRPRDRFARATALLLFAFGAGAWLSGALRPGELFGSRQQGNLRRFLFEELPPAPLRGDGASWSDWFGGLLGGRGIEAALAGANTTFWIAALAIVLAATGGALAAPFAARTLARPDPYGRADAEHPSRARTLTAAATALRFLLVLARAMPEYVLAYLGLAVFGFTVWPLVFALALHNCGILGRLGAETIENLDPTPMRQLRLAGASRAQMLAASGLPAATPNYLLYVFYRFETCVREATVLGLLGVASLGYWIEEARIRAYYDELVLLILLAMVLVLLAEVASTAARAWIRRSG</sequence>
<dbReference type="GO" id="GO:0055085">
    <property type="term" value="P:transmembrane transport"/>
    <property type="evidence" value="ECO:0007669"/>
    <property type="project" value="InterPro"/>
</dbReference>
<comment type="subcellular location">
    <subcellularLocation>
        <location evidence="1 7">Cell membrane</location>
        <topology evidence="1 7">Multi-pass membrane protein</topology>
    </subcellularLocation>
</comment>
<evidence type="ECO:0000256" key="3">
    <source>
        <dbReference type="ARBA" id="ARBA00022475"/>
    </source>
</evidence>
<protein>
    <submittedName>
        <fullName evidence="9">Phosphate-import permease protein PhnE</fullName>
    </submittedName>
</protein>
<name>A0A518BNL9_9BACT</name>
<dbReference type="PROSITE" id="PS50928">
    <property type="entry name" value="ABC_TM1"/>
    <property type="match status" value="1"/>
</dbReference>
<feature type="transmembrane region" description="Helical" evidence="7">
    <location>
        <begin position="167"/>
        <end position="188"/>
    </location>
</feature>
<feature type="transmembrane region" description="Helical" evidence="7">
    <location>
        <begin position="248"/>
        <end position="266"/>
    </location>
</feature>
<accession>A0A518BNL9</accession>
<dbReference type="Gene3D" id="1.10.3720.10">
    <property type="entry name" value="MetI-like"/>
    <property type="match status" value="1"/>
</dbReference>